<dbReference type="Proteomes" id="UP000664132">
    <property type="component" value="Unassembled WGS sequence"/>
</dbReference>
<dbReference type="PANTHER" id="PTHR21192">
    <property type="entry name" value="NUCLEAR PROTEIN E3-3"/>
    <property type="match status" value="1"/>
</dbReference>
<dbReference type="InterPro" id="IPR036748">
    <property type="entry name" value="MTH938-like_sf"/>
</dbReference>
<evidence type="ECO:0000256" key="1">
    <source>
        <dbReference type="SAM" id="MobiDB-lite"/>
    </source>
</evidence>
<dbReference type="PANTHER" id="PTHR21192:SF2">
    <property type="entry name" value="NADH DEHYDROGENASE [UBIQUINONE] 1 ALPHA SUBCOMPLEX ASSEMBLY FACTOR 3"/>
    <property type="match status" value="1"/>
</dbReference>
<gene>
    <name evidence="2" type="ORF">IFR04_003907</name>
</gene>
<proteinExistence type="predicted"/>
<dbReference type="AlphaFoldDB" id="A0A8H7WDV7"/>
<name>A0A8H7WDV7_9HELO</name>
<feature type="compositionally biased region" description="Polar residues" evidence="1">
    <location>
        <begin position="60"/>
        <end position="69"/>
    </location>
</feature>
<dbReference type="OrthoDB" id="20681at2759"/>
<dbReference type="GO" id="GO:0005743">
    <property type="term" value="C:mitochondrial inner membrane"/>
    <property type="evidence" value="ECO:0007669"/>
    <property type="project" value="TreeGrafter"/>
</dbReference>
<feature type="region of interest" description="Disordered" evidence="1">
    <location>
        <begin position="60"/>
        <end position="82"/>
    </location>
</feature>
<dbReference type="Pfam" id="PF04430">
    <property type="entry name" value="DUF498"/>
    <property type="match status" value="1"/>
</dbReference>
<keyword evidence="3" id="KW-1185">Reference proteome</keyword>
<evidence type="ECO:0000313" key="3">
    <source>
        <dbReference type="Proteomes" id="UP000664132"/>
    </source>
</evidence>
<sequence>MSKIRALSRPTIRELSAFLLSPPSQQHPTRCISHLTRASKAFRKNALPLPCRQIQRSISLSTPYQSSPKPKSRDRGPASTEDTQTDFAALNVLGNTPAPSTSIDACLWDGFHLNSGVKIGGGTGVLLVAGEAFAWRPWESPVPSGKALSLVNEKGQWEVGDEAWGVLGLVWPKPGKISLPPELFLSHWNILLTGGADLLILGLGKDMRPISPRTRQFINSLGIRVDISDTRNAAAQFNLLATERGMQTVAAALIPMGFREGVGVVSGEK</sequence>
<dbReference type="Gene3D" id="3.40.1230.10">
    <property type="entry name" value="MTH938-like"/>
    <property type="match status" value="1"/>
</dbReference>
<reference evidence="2" key="1">
    <citation type="submission" date="2021-02" db="EMBL/GenBank/DDBJ databases">
        <title>Genome sequence Cadophora malorum strain M34.</title>
        <authorList>
            <person name="Stefanovic E."/>
            <person name="Vu D."/>
            <person name="Scully C."/>
            <person name="Dijksterhuis J."/>
            <person name="Roader J."/>
            <person name="Houbraken J."/>
        </authorList>
    </citation>
    <scope>NUCLEOTIDE SEQUENCE</scope>
    <source>
        <strain evidence="2">M34</strain>
    </source>
</reference>
<dbReference type="GO" id="GO:0032981">
    <property type="term" value="P:mitochondrial respiratory chain complex I assembly"/>
    <property type="evidence" value="ECO:0007669"/>
    <property type="project" value="TreeGrafter"/>
</dbReference>
<dbReference type="InterPro" id="IPR007523">
    <property type="entry name" value="NDUFAF3/AAMDC"/>
</dbReference>
<protein>
    <recommendedName>
        <fullName evidence="4">NADH dehydrogenase [ubiquinone] 1 alpha subcomplex assembly factor 3</fullName>
    </recommendedName>
</protein>
<evidence type="ECO:0000313" key="2">
    <source>
        <dbReference type="EMBL" id="KAG4422995.1"/>
    </source>
</evidence>
<accession>A0A8H7WDV7</accession>
<comment type="caution">
    <text evidence="2">The sequence shown here is derived from an EMBL/GenBank/DDBJ whole genome shotgun (WGS) entry which is preliminary data.</text>
</comment>
<organism evidence="2 3">
    <name type="scientific">Cadophora malorum</name>
    <dbReference type="NCBI Taxonomy" id="108018"/>
    <lineage>
        <taxon>Eukaryota</taxon>
        <taxon>Fungi</taxon>
        <taxon>Dikarya</taxon>
        <taxon>Ascomycota</taxon>
        <taxon>Pezizomycotina</taxon>
        <taxon>Leotiomycetes</taxon>
        <taxon>Helotiales</taxon>
        <taxon>Ploettnerulaceae</taxon>
        <taxon>Cadophora</taxon>
    </lineage>
</organism>
<dbReference type="SUPFAM" id="SSF64076">
    <property type="entry name" value="MTH938-like"/>
    <property type="match status" value="1"/>
</dbReference>
<dbReference type="EMBL" id="JAFJYH010000041">
    <property type="protein sequence ID" value="KAG4422995.1"/>
    <property type="molecule type" value="Genomic_DNA"/>
</dbReference>
<evidence type="ECO:0008006" key="4">
    <source>
        <dbReference type="Google" id="ProtNLM"/>
    </source>
</evidence>